<feature type="compositionally biased region" description="Polar residues" evidence="1">
    <location>
        <begin position="781"/>
        <end position="798"/>
    </location>
</feature>
<evidence type="ECO:0000313" key="2">
    <source>
        <dbReference type="EMBL" id="KAF5533441.1"/>
    </source>
</evidence>
<feature type="region of interest" description="Disordered" evidence="1">
    <location>
        <begin position="897"/>
        <end position="917"/>
    </location>
</feature>
<evidence type="ECO:0000256" key="1">
    <source>
        <dbReference type="SAM" id="MobiDB-lite"/>
    </source>
</evidence>
<feature type="region of interest" description="Disordered" evidence="1">
    <location>
        <begin position="72"/>
        <end position="91"/>
    </location>
</feature>
<protein>
    <submittedName>
        <fullName evidence="2">Uncharacterized protein</fullName>
    </submittedName>
</protein>
<feature type="region of interest" description="Disordered" evidence="1">
    <location>
        <begin position="1"/>
        <end position="22"/>
    </location>
</feature>
<feature type="region of interest" description="Disordered" evidence="1">
    <location>
        <begin position="722"/>
        <end position="826"/>
    </location>
</feature>
<accession>A0A8H5IAP4</accession>
<sequence length="1167" mass="128613">MSASNNNPPPKKAGRQPKIELDDRLTSFVEARYADNARVTPEMVTQIIGDGDPVGDGNDGWDQAAEDRMIARWEESSRKKSSDKVGTRGNTDDPLREVWRFSLRFMKQAPPIMLSPINGLQFLPAHQKGSNFALSCDLFTVAACGTLSKLVVHPLWSGDYRPFLDALIFAALCRVDARANIRLSLRWPRDCPVIQELNARLEEAGNTHEVLPKTLDKLHVAARETVYGNGNKDQESVFSEALFRIGKTVVAESPSAAELAQLSEGIVPFQSKDLDVIRKAIDELASTDDRIQFSVEEVYAAYKYVGHRGEIPSRQLLQSLDARACKQLSEEEAPADRIPDGQGRDRSRSPRTHMLERFPSTQGFRPPEQRRSSSPADEGRSFPGDDNVNTDETHGNNDYFQDEGAYIPEVDDFTSQAEAEGSPSLPSRRATDLRPPLSQALAVDEIGQMRREIDGLGKRLSAGEKERDRLIKKAKADQHETFKVFRRRQKEAINACAEEYEGDLQTARSEHAQAIEDLRSENAAAIASLKAEFHSDLQAVMSQCNEQAGLIKSLQEENERLRQSVQAARPQTAEPERTPTPVEATPDHGVFDRREPSQETESLLSVLARMPEGIQLPRVFGPFTTRDIPSDAGSMRFHKDLVPEIEKEAKDALGWMCGLYRDRHRSEVPAVYFEYTVDKTLWRNLFLHLGKNAPAWPWKKGPDPEDMSLGMSRRYREWRIKQGLPVESRQEAGTSSGQRRATETTPVVTHPAAPRQPQTEEDTSSGKGKAAEKTTDVTIPAATSQRGELGNSSGTGRTTENKPKPAAPISQARNGESSKSKSSAPIVRVAKDGTTLRLAGKGWVKVPSRLAGLKMTPMPAPKDLLAGHRSLFEGLRTELGDALPDCILSPAGIAPKPPTVASTTMPPGATSVSKAPSAARLGKNPVEIDLSMRETAWEDIFGEKPFLGGAIKAAFALRVPECLDFEYLVFGEDGRDIEAINNEILESGLAVSWESHDGKPITLVVGFKDEASRALPLSESSLANLWCDVVAWYVGSLTGGTLSLATALRVAQVISWTRDKVANHQSADASYFDTFGSGGSFVELAARNNREDVREWSPMVKAIIEKPLGVGEKELSAWICEKNVATDECWRRLRAAHHIWLSSSADPKVIRRAVLCLDDCGLFLNTA</sequence>
<reference evidence="2 3" key="1">
    <citation type="submission" date="2020-05" db="EMBL/GenBank/DDBJ databases">
        <title>Identification and distribution of gene clusters putatively required for synthesis of sphingolipid metabolism inhibitors in phylogenetically diverse species of the filamentous fungus Fusarium.</title>
        <authorList>
            <person name="Kim H.-S."/>
            <person name="Busman M."/>
            <person name="Brown D.W."/>
            <person name="Divon H."/>
            <person name="Uhlig S."/>
            <person name="Proctor R.H."/>
        </authorList>
    </citation>
    <scope>NUCLEOTIDE SEQUENCE [LARGE SCALE GENOMIC DNA]</scope>
    <source>
        <strain evidence="2 3">NRRL 53147</strain>
    </source>
</reference>
<dbReference type="AlphaFoldDB" id="A0A8H5IAP4"/>
<feature type="region of interest" description="Disordered" evidence="1">
    <location>
        <begin position="415"/>
        <end position="436"/>
    </location>
</feature>
<gene>
    <name evidence="2" type="ORF">FMEXI_11823</name>
</gene>
<feature type="compositionally biased region" description="Basic and acidic residues" evidence="1">
    <location>
        <begin position="334"/>
        <end position="356"/>
    </location>
</feature>
<keyword evidence="3" id="KW-1185">Reference proteome</keyword>
<dbReference type="Proteomes" id="UP000522262">
    <property type="component" value="Unassembled WGS sequence"/>
</dbReference>
<proteinExistence type="predicted"/>
<feature type="compositionally biased region" description="Polar residues" evidence="1">
    <location>
        <begin position="811"/>
        <end position="823"/>
    </location>
</feature>
<comment type="caution">
    <text evidence="2">The sequence shown here is derived from an EMBL/GenBank/DDBJ whole genome shotgun (WGS) entry which is preliminary data.</text>
</comment>
<evidence type="ECO:0000313" key="3">
    <source>
        <dbReference type="Proteomes" id="UP000522262"/>
    </source>
</evidence>
<name>A0A8H5IAP4_9HYPO</name>
<organism evidence="2 3">
    <name type="scientific">Fusarium mexicanum</name>
    <dbReference type="NCBI Taxonomy" id="751941"/>
    <lineage>
        <taxon>Eukaryota</taxon>
        <taxon>Fungi</taxon>
        <taxon>Dikarya</taxon>
        <taxon>Ascomycota</taxon>
        <taxon>Pezizomycotina</taxon>
        <taxon>Sordariomycetes</taxon>
        <taxon>Hypocreomycetidae</taxon>
        <taxon>Hypocreales</taxon>
        <taxon>Nectriaceae</taxon>
        <taxon>Fusarium</taxon>
        <taxon>Fusarium fujikuroi species complex</taxon>
    </lineage>
</organism>
<feature type="compositionally biased region" description="Polar residues" evidence="1">
    <location>
        <begin position="900"/>
        <end position="914"/>
    </location>
</feature>
<feature type="compositionally biased region" description="Basic and acidic residues" evidence="1">
    <location>
        <begin position="585"/>
        <end position="596"/>
    </location>
</feature>
<feature type="region of interest" description="Disordered" evidence="1">
    <location>
        <begin position="557"/>
        <end position="596"/>
    </location>
</feature>
<dbReference type="EMBL" id="JAAOAM010000332">
    <property type="protein sequence ID" value="KAF5533441.1"/>
    <property type="molecule type" value="Genomic_DNA"/>
</dbReference>
<feature type="region of interest" description="Disordered" evidence="1">
    <location>
        <begin position="329"/>
        <end position="402"/>
    </location>
</feature>
<feature type="compositionally biased region" description="Polar residues" evidence="1">
    <location>
        <begin position="731"/>
        <end position="747"/>
    </location>
</feature>